<comment type="pathway">
    <text evidence="2 12">Cofactor biosynthesis; NAD(+) biosynthesis; iminoaspartate from L-aspartate (oxidase route): step 1/1.</text>
</comment>
<comment type="catalytic activity">
    <reaction evidence="10">
        <text>L-aspartate + O2 = iminosuccinate + H2O2</text>
        <dbReference type="Rhea" id="RHEA:25876"/>
        <dbReference type="ChEBI" id="CHEBI:15379"/>
        <dbReference type="ChEBI" id="CHEBI:16240"/>
        <dbReference type="ChEBI" id="CHEBI:29991"/>
        <dbReference type="ChEBI" id="CHEBI:77875"/>
        <dbReference type="EC" id="1.4.3.16"/>
    </reaction>
    <physiologicalReaction direction="left-to-right" evidence="10">
        <dbReference type="Rhea" id="RHEA:25877"/>
    </physiologicalReaction>
</comment>
<dbReference type="InterPro" id="IPR037099">
    <property type="entry name" value="Fum_R/Succ_DH_flav-like_C_sf"/>
</dbReference>
<dbReference type="Gene3D" id="3.90.700.10">
    <property type="entry name" value="Succinate dehydrogenase/fumarate reductase flavoprotein, catalytic domain"/>
    <property type="match status" value="1"/>
</dbReference>
<keyword evidence="7 12" id="KW-0662">Pyridine nucleotide biosynthesis</keyword>
<evidence type="ECO:0000313" key="16">
    <source>
        <dbReference type="Proteomes" id="UP000248706"/>
    </source>
</evidence>
<evidence type="ECO:0000313" key="15">
    <source>
        <dbReference type="EMBL" id="RAQ94416.1"/>
    </source>
</evidence>
<keyword evidence="6 12" id="KW-0285">Flavoprotein</keyword>
<dbReference type="FunFam" id="3.90.700.10:FF:000002">
    <property type="entry name" value="L-aspartate oxidase"/>
    <property type="match status" value="1"/>
</dbReference>
<dbReference type="InterPro" id="IPR015939">
    <property type="entry name" value="Fum_Rdtase/Succ_DH_flav-like_C"/>
</dbReference>
<dbReference type="InterPro" id="IPR036188">
    <property type="entry name" value="FAD/NAD-bd_sf"/>
</dbReference>
<evidence type="ECO:0000256" key="9">
    <source>
        <dbReference type="ARBA" id="ARBA00023002"/>
    </source>
</evidence>
<dbReference type="Pfam" id="PF02910">
    <property type="entry name" value="Succ_DH_flav_C"/>
    <property type="match status" value="1"/>
</dbReference>
<keyword evidence="9 12" id="KW-0560">Oxidoreductase</keyword>
<dbReference type="AlphaFoldDB" id="A0A328V9S8"/>
<dbReference type="EMBL" id="MCIF01000002">
    <property type="protein sequence ID" value="RAQ94416.1"/>
    <property type="molecule type" value="Genomic_DNA"/>
</dbReference>
<protein>
    <recommendedName>
        <fullName evidence="5 11">L-aspartate oxidase</fullName>
        <ecNumber evidence="4 11">1.4.3.16</ecNumber>
    </recommendedName>
</protein>
<reference evidence="15 16" key="1">
    <citation type="submission" date="2016-08" db="EMBL/GenBank/DDBJ databases">
        <title>Analysis of Carbohydrate Active Enzymes in Thermogemmatispora T81 Reveals Carbohydrate Degradation Ability.</title>
        <authorList>
            <person name="Tomazini A."/>
            <person name="Lal S."/>
            <person name="Stott M."/>
            <person name="Henrissat B."/>
            <person name="Polikarpov I."/>
            <person name="Sparling R."/>
            <person name="Levin D.B."/>
        </authorList>
    </citation>
    <scope>NUCLEOTIDE SEQUENCE [LARGE SCALE GENOMIC DNA]</scope>
    <source>
        <strain evidence="15 16">T81</strain>
    </source>
</reference>
<feature type="domain" description="Fumarate reductase/succinate dehydrogenase flavoprotein-like C-terminal" evidence="14">
    <location>
        <begin position="452"/>
        <end position="538"/>
    </location>
</feature>
<evidence type="ECO:0000256" key="2">
    <source>
        <dbReference type="ARBA" id="ARBA00004950"/>
    </source>
</evidence>
<evidence type="ECO:0000256" key="1">
    <source>
        <dbReference type="ARBA" id="ARBA00001974"/>
    </source>
</evidence>
<evidence type="ECO:0000256" key="10">
    <source>
        <dbReference type="ARBA" id="ARBA00048305"/>
    </source>
</evidence>
<keyword evidence="8 12" id="KW-0274">FAD</keyword>
<accession>A0A328V9S8</accession>
<dbReference type="UniPathway" id="UPA00253">
    <property type="reaction ID" value="UER00326"/>
</dbReference>
<dbReference type="GO" id="GO:0034628">
    <property type="term" value="P:'de novo' NAD+ biosynthetic process from L-aspartate"/>
    <property type="evidence" value="ECO:0007669"/>
    <property type="project" value="TreeGrafter"/>
</dbReference>
<dbReference type="OrthoDB" id="9806724at2"/>
<evidence type="ECO:0000259" key="13">
    <source>
        <dbReference type="Pfam" id="PF00890"/>
    </source>
</evidence>
<feature type="domain" description="FAD-dependent oxidoreductase 2 FAD-binding" evidence="13">
    <location>
        <begin position="8"/>
        <end position="387"/>
    </location>
</feature>
<evidence type="ECO:0000256" key="8">
    <source>
        <dbReference type="ARBA" id="ARBA00022827"/>
    </source>
</evidence>
<evidence type="ECO:0000256" key="7">
    <source>
        <dbReference type="ARBA" id="ARBA00022642"/>
    </source>
</evidence>
<comment type="subcellular location">
    <subcellularLocation>
        <location evidence="12">Cytoplasm</location>
    </subcellularLocation>
</comment>
<name>A0A328V9S8_9CHLR</name>
<evidence type="ECO:0000256" key="5">
    <source>
        <dbReference type="ARBA" id="ARBA00021901"/>
    </source>
</evidence>
<evidence type="ECO:0000256" key="12">
    <source>
        <dbReference type="RuleBase" id="RU362049"/>
    </source>
</evidence>
<dbReference type="PRINTS" id="PR00368">
    <property type="entry name" value="FADPNR"/>
</dbReference>
<dbReference type="GO" id="GO:0005737">
    <property type="term" value="C:cytoplasm"/>
    <property type="evidence" value="ECO:0007669"/>
    <property type="project" value="UniProtKB-SubCell"/>
</dbReference>
<dbReference type="SUPFAM" id="SSF46977">
    <property type="entry name" value="Succinate dehydrogenase/fumarate reductase flavoprotein C-terminal domain"/>
    <property type="match status" value="1"/>
</dbReference>
<evidence type="ECO:0000256" key="3">
    <source>
        <dbReference type="ARBA" id="ARBA00008562"/>
    </source>
</evidence>
<dbReference type="Gene3D" id="1.20.58.100">
    <property type="entry name" value="Fumarate reductase/succinate dehydrogenase flavoprotein-like, C-terminal domain"/>
    <property type="match status" value="1"/>
</dbReference>
<evidence type="ECO:0000256" key="4">
    <source>
        <dbReference type="ARBA" id="ARBA00012173"/>
    </source>
</evidence>
<dbReference type="NCBIfam" id="TIGR00551">
    <property type="entry name" value="nadB"/>
    <property type="match status" value="1"/>
</dbReference>
<comment type="function">
    <text evidence="12">Catalyzes the oxidation of L-aspartate to iminoaspartate.</text>
</comment>
<dbReference type="Gene3D" id="3.50.50.60">
    <property type="entry name" value="FAD/NAD(P)-binding domain"/>
    <property type="match status" value="1"/>
</dbReference>
<dbReference type="Pfam" id="PF00890">
    <property type="entry name" value="FAD_binding_2"/>
    <property type="match status" value="1"/>
</dbReference>
<gene>
    <name evidence="15" type="ORF">A4R35_02650</name>
</gene>
<organism evidence="15 16">
    <name type="scientific">Thermogemmatispora tikiterensis</name>
    <dbReference type="NCBI Taxonomy" id="1825093"/>
    <lineage>
        <taxon>Bacteria</taxon>
        <taxon>Bacillati</taxon>
        <taxon>Chloroflexota</taxon>
        <taxon>Ktedonobacteria</taxon>
        <taxon>Thermogemmatisporales</taxon>
        <taxon>Thermogemmatisporaceae</taxon>
        <taxon>Thermogemmatispora</taxon>
    </lineage>
</organism>
<dbReference type="RefSeq" id="WP_112426296.1">
    <property type="nucleotide sequence ID" value="NZ_MCIF01000002.1"/>
</dbReference>
<dbReference type="PANTHER" id="PTHR42716:SF2">
    <property type="entry name" value="L-ASPARTATE OXIDASE, CHLOROPLASTIC"/>
    <property type="match status" value="1"/>
</dbReference>
<dbReference type="GO" id="GO:0008734">
    <property type="term" value="F:L-aspartate oxidase activity"/>
    <property type="evidence" value="ECO:0007669"/>
    <property type="project" value="UniProtKB-UniRule"/>
</dbReference>
<comment type="caution">
    <text evidence="15">The sequence shown here is derived from an EMBL/GenBank/DDBJ whole genome shotgun (WGS) entry which is preliminary data.</text>
</comment>
<dbReference type="GO" id="GO:0033765">
    <property type="term" value="F:steroid dehydrogenase activity, acting on the CH-CH group of donors"/>
    <property type="evidence" value="ECO:0007669"/>
    <property type="project" value="UniProtKB-ARBA"/>
</dbReference>
<evidence type="ECO:0000256" key="6">
    <source>
        <dbReference type="ARBA" id="ARBA00022630"/>
    </source>
</evidence>
<dbReference type="EC" id="1.4.3.16" evidence="4 11"/>
<keyword evidence="16" id="KW-1185">Reference proteome</keyword>
<comment type="cofactor">
    <cofactor evidence="1 12">
        <name>FAD</name>
        <dbReference type="ChEBI" id="CHEBI:57692"/>
    </cofactor>
</comment>
<comment type="similarity">
    <text evidence="3 12">Belongs to the FAD-dependent oxidoreductase 2 family. NadB subfamily.</text>
</comment>
<dbReference type="InterPro" id="IPR005288">
    <property type="entry name" value="NadB"/>
</dbReference>
<dbReference type="SUPFAM" id="SSF56425">
    <property type="entry name" value="Succinate dehydrogenase/fumarate reductase flavoprotein, catalytic domain"/>
    <property type="match status" value="1"/>
</dbReference>
<dbReference type="InterPro" id="IPR027477">
    <property type="entry name" value="Succ_DH/fumarate_Rdtase_cat_sf"/>
</dbReference>
<sequence>MASCQRFDVAIVGAGIAGLTVALSLPPDWRVALFTKGRLGESNTRYAQGGLAAALGPDDSPELHYADTLAAGAGLCDPEAVRVLVEEAPAAVRWLIELGVRFDRAVPGGSAEATTADGLLLGQEAAHCRRRILHAGGDATGAEIERALLAALKARSRITIYADTPVCALLVDGSGCSGLQALDQQGQPFVVEGRDIVLACGGTGSLWAYTSNPAGATADGLALAWRAGAALADLEFVQFHPTVLKVNGASHLISEAVRGEGAYLRNHAGERFMPRYHPLAELAPRDVVARAILSEMLTEGVDCQYLDLTHLPDERMYARFPTIAALCRRYGLDLAHDLLPVAPAAHYCMGGIQVDLQGRSSVPHLYAVGEVACTGVHGANRLASNSLLEGLVFGRRLAALLRGEAPEQASCAAGRRQRELRLSLFSAQDQARPWPLPPDWIGPEELARALQRELRDLMWRSVSLCRDEEGLRAAWRQLLQLRARFAEAARPRAPHEPVGRGWLETANMLDSAALVVQAALARRESRGSHWRRDYPQPDPSLAGVSLVLRPALQSVEATSCPALQHKGRPYV</sequence>
<dbReference type="InterPro" id="IPR003953">
    <property type="entry name" value="FAD-dep_OxRdtase_2_FAD-bd"/>
</dbReference>
<dbReference type="SUPFAM" id="SSF51905">
    <property type="entry name" value="FAD/NAD(P)-binding domain"/>
    <property type="match status" value="1"/>
</dbReference>
<evidence type="ECO:0000256" key="11">
    <source>
        <dbReference type="NCBIfam" id="TIGR00551"/>
    </source>
</evidence>
<dbReference type="PANTHER" id="PTHR42716">
    <property type="entry name" value="L-ASPARTATE OXIDASE"/>
    <property type="match status" value="1"/>
</dbReference>
<evidence type="ECO:0000259" key="14">
    <source>
        <dbReference type="Pfam" id="PF02910"/>
    </source>
</evidence>
<dbReference type="Proteomes" id="UP000248706">
    <property type="component" value="Unassembled WGS sequence"/>
</dbReference>
<proteinExistence type="inferred from homology"/>